<dbReference type="InterPro" id="IPR028096">
    <property type="entry name" value="EfeO_Cupredoxin"/>
</dbReference>
<evidence type="ECO:0000313" key="3">
    <source>
        <dbReference type="Proteomes" id="UP000452141"/>
    </source>
</evidence>
<sequence length="91" mass="10334">MFFSNKQKQTIVVDKGYEPSEIHFKQGKPAEITFKVKTDNACLQEVDFKSLDQKMDLFAPGKHQIAIPTDQKGEIPFVCGMDMFHGKIVVD</sequence>
<dbReference type="AlphaFoldDB" id="A0A844FLH0"/>
<proteinExistence type="predicted"/>
<dbReference type="SUPFAM" id="SSF49503">
    <property type="entry name" value="Cupredoxins"/>
    <property type="match status" value="1"/>
</dbReference>
<name>A0A844FLH0_9LACO</name>
<accession>A0A844FLH0</accession>
<dbReference type="InterPro" id="IPR008972">
    <property type="entry name" value="Cupredoxin"/>
</dbReference>
<evidence type="ECO:0000313" key="2">
    <source>
        <dbReference type="EMBL" id="MST79401.1"/>
    </source>
</evidence>
<dbReference type="EMBL" id="VUMW01000005">
    <property type="protein sequence ID" value="MST79401.1"/>
    <property type="molecule type" value="Genomic_DNA"/>
</dbReference>
<gene>
    <name evidence="2" type="ORF">FYJ61_02665</name>
</gene>
<protein>
    <submittedName>
        <fullName evidence="2">Cupredoxin domain-containing protein</fullName>
    </submittedName>
</protein>
<dbReference type="Proteomes" id="UP000452141">
    <property type="component" value="Unassembled WGS sequence"/>
</dbReference>
<evidence type="ECO:0000259" key="1">
    <source>
        <dbReference type="Pfam" id="PF13473"/>
    </source>
</evidence>
<comment type="caution">
    <text evidence="2">The sequence shown here is derived from an EMBL/GenBank/DDBJ whole genome shotgun (WGS) entry which is preliminary data.</text>
</comment>
<dbReference type="Gene3D" id="2.60.40.420">
    <property type="entry name" value="Cupredoxins - blue copper proteins"/>
    <property type="match status" value="1"/>
</dbReference>
<dbReference type="RefSeq" id="WP_154486488.1">
    <property type="nucleotide sequence ID" value="NZ_VUMW01000005.1"/>
</dbReference>
<reference evidence="2 3" key="1">
    <citation type="submission" date="2019-08" db="EMBL/GenBank/DDBJ databases">
        <title>In-depth cultivation of the pig gut microbiome towards novel bacterial diversity and tailored functional studies.</title>
        <authorList>
            <person name="Wylensek D."/>
            <person name="Hitch T.C.A."/>
            <person name="Clavel T."/>
        </authorList>
    </citation>
    <scope>NUCLEOTIDE SEQUENCE [LARGE SCALE GENOMIC DNA]</scope>
    <source>
        <strain evidence="2 3">WCA-470BD-2E</strain>
    </source>
</reference>
<organism evidence="2 3">
    <name type="scientific">Lactobacillus equicursoris</name>
    <dbReference type="NCBI Taxonomy" id="420645"/>
    <lineage>
        <taxon>Bacteria</taxon>
        <taxon>Bacillati</taxon>
        <taxon>Bacillota</taxon>
        <taxon>Bacilli</taxon>
        <taxon>Lactobacillales</taxon>
        <taxon>Lactobacillaceae</taxon>
        <taxon>Lactobacillus</taxon>
    </lineage>
</organism>
<dbReference type="Pfam" id="PF13473">
    <property type="entry name" value="Cupredoxin_1"/>
    <property type="match status" value="1"/>
</dbReference>
<feature type="domain" description="EfeO-type cupredoxin-like" evidence="1">
    <location>
        <begin position="5"/>
        <end position="90"/>
    </location>
</feature>